<organism evidence="1">
    <name type="scientific">Anguilla anguilla</name>
    <name type="common">European freshwater eel</name>
    <name type="synonym">Muraena anguilla</name>
    <dbReference type="NCBI Taxonomy" id="7936"/>
    <lineage>
        <taxon>Eukaryota</taxon>
        <taxon>Metazoa</taxon>
        <taxon>Chordata</taxon>
        <taxon>Craniata</taxon>
        <taxon>Vertebrata</taxon>
        <taxon>Euteleostomi</taxon>
        <taxon>Actinopterygii</taxon>
        <taxon>Neopterygii</taxon>
        <taxon>Teleostei</taxon>
        <taxon>Anguilliformes</taxon>
        <taxon>Anguillidae</taxon>
        <taxon>Anguilla</taxon>
    </lineage>
</organism>
<dbReference type="AlphaFoldDB" id="A0A0E9XRX6"/>
<dbReference type="EMBL" id="GBXM01004144">
    <property type="protein sequence ID" value="JAI04434.1"/>
    <property type="molecule type" value="Transcribed_RNA"/>
</dbReference>
<sequence>MRRSVLWGLPAAGSLYRNRSAVAMETGTTAAFCTNLFMLL</sequence>
<reference evidence="1" key="2">
    <citation type="journal article" date="2015" name="Fish Shellfish Immunol.">
        <title>Early steps in the European eel (Anguilla anguilla)-Vibrio vulnificus interaction in the gills: Role of the RtxA13 toxin.</title>
        <authorList>
            <person name="Callol A."/>
            <person name="Pajuelo D."/>
            <person name="Ebbesson L."/>
            <person name="Teles M."/>
            <person name="MacKenzie S."/>
            <person name="Amaro C."/>
        </authorList>
    </citation>
    <scope>NUCLEOTIDE SEQUENCE</scope>
</reference>
<accession>A0A0E9XRX6</accession>
<reference evidence="1" key="1">
    <citation type="submission" date="2014-11" db="EMBL/GenBank/DDBJ databases">
        <authorList>
            <person name="Amaro Gonzalez C."/>
        </authorList>
    </citation>
    <scope>NUCLEOTIDE SEQUENCE</scope>
</reference>
<evidence type="ECO:0000313" key="1">
    <source>
        <dbReference type="EMBL" id="JAI04434.1"/>
    </source>
</evidence>
<proteinExistence type="predicted"/>
<name>A0A0E9XRX6_ANGAN</name>
<protein>
    <submittedName>
        <fullName evidence="1">Uncharacterized protein</fullName>
    </submittedName>
</protein>